<comment type="similarity">
    <text evidence="1 7 8">Belongs to the universal ribosomal protein uS4 family.</text>
</comment>
<dbReference type="PROSITE" id="PS00632">
    <property type="entry name" value="RIBOSOMAL_S4"/>
    <property type="match status" value="1"/>
</dbReference>
<dbReference type="SMART" id="SM00363">
    <property type="entry name" value="S4"/>
    <property type="match status" value="1"/>
</dbReference>
<keyword evidence="3 7" id="KW-0694">RNA-binding</keyword>
<gene>
    <name evidence="7" type="primary">rpsD</name>
    <name evidence="11" type="ORF">A3D03_00675</name>
</gene>
<dbReference type="InterPro" id="IPR005709">
    <property type="entry name" value="Ribosomal_uS4_bac-type"/>
</dbReference>
<dbReference type="STRING" id="1798384.A3D03_00675"/>
<dbReference type="GO" id="GO:0015935">
    <property type="term" value="C:small ribosomal subunit"/>
    <property type="evidence" value="ECO:0007669"/>
    <property type="project" value="InterPro"/>
</dbReference>
<dbReference type="InterPro" id="IPR001912">
    <property type="entry name" value="Ribosomal_uS4_N"/>
</dbReference>
<dbReference type="InterPro" id="IPR022801">
    <property type="entry name" value="Ribosomal_uS4"/>
</dbReference>
<evidence type="ECO:0000259" key="10">
    <source>
        <dbReference type="SMART" id="SM01390"/>
    </source>
</evidence>
<dbReference type="SUPFAM" id="SSF55174">
    <property type="entry name" value="Alpha-L RNA-binding motif"/>
    <property type="match status" value="1"/>
</dbReference>
<dbReference type="NCBIfam" id="TIGR01017">
    <property type="entry name" value="rpsD_bact"/>
    <property type="match status" value="1"/>
</dbReference>
<evidence type="ECO:0000256" key="4">
    <source>
        <dbReference type="ARBA" id="ARBA00022980"/>
    </source>
</evidence>
<dbReference type="Proteomes" id="UP000177092">
    <property type="component" value="Unassembled WGS sequence"/>
</dbReference>
<dbReference type="EMBL" id="MFJN01000044">
    <property type="protein sequence ID" value="OGG20519.1"/>
    <property type="molecule type" value="Genomic_DNA"/>
</dbReference>
<reference evidence="11 12" key="1">
    <citation type="journal article" date="2016" name="Nat. Commun.">
        <title>Thousands of microbial genomes shed light on interconnected biogeochemical processes in an aquifer system.</title>
        <authorList>
            <person name="Anantharaman K."/>
            <person name="Brown C.T."/>
            <person name="Hug L.A."/>
            <person name="Sharon I."/>
            <person name="Castelle C.J."/>
            <person name="Probst A.J."/>
            <person name="Thomas B.C."/>
            <person name="Singh A."/>
            <person name="Wilkins M.J."/>
            <person name="Karaoz U."/>
            <person name="Brodie E.L."/>
            <person name="Williams K.H."/>
            <person name="Hubbard S.S."/>
            <person name="Banfield J.F."/>
        </authorList>
    </citation>
    <scope>NUCLEOTIDE SEQUENCE [LARGE SCALE GENOMIC DNA]</scope>
</reference>
<evidence type="ECO:0000256" key="2">
    <source>
        <dbReference type="ARBA" id="ARBA00022730"/>
    </source>
</evidence>
<protein>
    <recommendedName>
        <fullName evidence="6 7">Small ribosomal subunit protein uS4</fullName>
    </recommendedName>
</protein>
<dbReference type="HAMAP" id="MF_01306_B">
    <property type="entry name" value="Ribosomal_uS4_B"/>
    <property type="match status" value="1"/>
</dbReference>
<dbReference type="Pfam" id="PF00163">
    <property type="entry name" value="Ribosomal_S4"/>
    <property type="match status" value="1"/>
</dbReference>
<proteinExistence type="inferred from homology"/>
<dbReference type="PROSITE" id="PS50889">
    <property type="entry name" value="S4"/>
    <property type="match status" value="1"/>
</dbReference>
<dbReference type="GO" id="GO:0006412">
    <property type="term" value="P:translation"/>
    <property type="evidence" value="ECO:0007669"/>
    <property type="project" value="UniProtKB-UniRule"/>
</dbReference>
<evidence type="ECO:0000256" key="6">
    <source>
        <dbReference type="ARBA" id="ARBA00035254"/>
    </source>
</evidence>
<dbReference type="FunFam" id="3.10.290.10:FF:000001">
    <property type="entry name" value="30S ribosomal protein S4"/>
    <property type="match status" value="1"/>
</dbReference>
<evidence type="ECO:0000256" key="8">
    <source>
        <dbReference type="RuleBase" id="RU003699"/>
    </source>
</evidence>
<dbReference type="Gene3D" id="1.10.1050.10">
    <property type="entry name" value="Ribosomal Protein S4 Delta 41, Chain A, domain 1"/>
    <property type="match status" value="1"/>
</dbReference>
<dbReference type="Pfam" id="PF01479">
    <property type="entry name" value="S4"/>
    <property type="match status" value="1"/>
</dbReference>
<keyword evidence="2 7" id="KW-0699">rRNA-binding</keyword>
<keyword evidence="5 7" id="KW-0687">Ribonucleoprotein</keyword>
<accession>A0A1F6A717</accession>
<dbReference type="AlphaFoldDB" id="A0A1F6A717"/>
<comment type="function">
    <text evidence="7">One of the primary rRNA binding proteins, it binds directly to 16S rRNA where it nucleates assembly of the body of the 30S subunit.</text>
</comment>
<dbReference type="GO" id="GO:0003735">
    <property type="term" value="F:structural constituent of ribosome"/>
    <property type="evidence" value="ECO:0007669"/>
    <property type="project" value="InterPro"/>
</dbReference>
<dbReference type="PANTHER" id="PTHR11831:SF4">
    <property type="entry name" value="SMALL RIBOSOMAL SUBUNIT PROTEIN US4M"/>
    <property type="match status" value="1"/>
</dbReference>
<name>A0A1F6A717_9BACT</name>
<evidence type="ECO:0000313" key="12">
    <source>
        <dbReference type="Proteomes" id="UP000177092"/>
    </source>
</evidence>
<comment type="function">
    <text evidence="7">With S5 and S12 plays an important role in translational accuracy.</text>
</comment>
<dbReference type="GO" id="GO:0042274">
    <property type="term" value="P:ribosomal small subunit biogenesis"/>
    <property type="evidence" value="ECO:0007669"/>
    <property type="project" value="TreeGrafter"/>
</dbReference>
<organism evidence="11 12">
    <name type="scientific">Candidatus Gottesmanbacteria bacterium RIFCSPHIGHO2_02_FULL_40_13</name>
    <dbReference type="NCBI Taxonomy" id="1798384"/>
    <lineage>
        <taxon>Bacteria</taxon>
        <taxon>Candidatus Gottesmaniibacteriota</taxon>
    </lineage>
</organism>
<evidence type="ECO:0000313" key="11">
    <source>
        <dbReference type="EMBL" id="OGG20519.1"/>
    </source>
</evidence>
<dbReference type="SMART" id="SM01390">
    <property type="entry name" value="Ribosomal_S4"/>
    <property type="match status" value="1"/>
</dbReference>
<dbReference type="FunFam" id="1.10.1050.10:FF:000001">
    <property type="entry name" value="30S ribosomal protein S4"/>
    <property type="match status" value="1"/>
</dbReference>
<dbReference type="GO" id="GO:0019843">
    <property type="term" value="F:rRNA binding"/>
    <property type="evidence" value="ECO:0007669"/>
    <property type="project" value="UniProtKB-UniRule"/>
</dbReference>
<dbReference type="InterPro" id="IPR018079">
    <property type="entry name" value="Ribosomal_uS4_CS"/>
</dbReference>
<feature type="domain" description="RNA-binding S4" evidence="9">
    <location>
        <begin position="99"/>
        <end position="158"/>
    </location>
</feature>
<dbReference type="InterPro" id="IPR036986">
    <property type="entry name" value="S4_RNA-bd_sf"/>
</dbReference>
<dbReference type="NCBIfam" id="NF003717">
    <property type="entry name" value="PRK05327.1"/>
    <property type="match status" value="1"/>
</dbReference>
<evidence type="ECO:0000256" key="1">
    <source>
        <dbReference type="ARBA" id="ARBA00007465"/>
    </source>
</evidence>
<dbReference type="InterPro" id="IPR002942">
    <property type="entry name" value="S4_RNA-bd"/>
</dbReference>
<evidence type="ECO:0000259" key="9">
    <source>
        <dbReference type="SMART" id="SM00363"/>
    </source>
</evidence>
<dbReference type="Gene3D" id="3.10.290.10">
    <property type="entry name" value="RNA-binding S4 domain"/>
    <property type="match status" value="1"/>
</dbReference>
<evidence type="ECO:0000256" key="5">
    <source>
        <dbReference type="ARBA" id="ARBA00023274"/>
    </source>
</evidence>
<comment type="subunit">
    <text evidence="7">Part of the 30S ribosomal subunit. Contacts protein S5. The interaction surface between S4 and S5 is involved in control of translational fidelity.</text>
</comment>
<keyword evidence="4 7" id="KW-0689">Ribosomal protein</keyword>
<sequence length="206" mass="23478">MARYRGPKNRLARREGIDLGLKTAGSHAHASLLRRLKITPGQHGQKRGRKPSDYGIQLREKQKVRRIYGVLEKQFRKYFDTASRDKGNTGEALMVALERRLDNVIYRLNLAPTRTSARQFISHGHVTVDGKKVNIPSFLVEKDMVISYKPKFTGNPLIKKMLEDKSPNIAAWLEKKGPAGKVSRLPTRADIGEDINEQLIIEFYSR</sequence>
<evidence type="ECO:0000256" key="7">
    <source>
        <dbReference type="HAMAP-Rule" id="MF_01306"/>
    </source>
</evidence>
<evidence type="ECO:0000256" key="3">
    <source>
        <dbReference type="ARBA" id="ARBA00022884"/>
    </source>
</evidence>
<dbReference type="PANTHER" id="PTHR11831">
    <property type="entry name" value="30S 40S RIBOSOMAL PROTEIN"/>
    <property type="match status" value="1"/>
</dbReference>
<comment type="caution">
    <text evidence="11">The sequence shown here is derived from an EMBL/GenBank/DDBJ whole genome shotgun (WGS) entry which is preliminary data.</text>
</comment>
<dbReference type="CDD" id="cd00165">
    <property type="entry name" value="S4"/>
    <property type="match status" value="1"/>
</dbReference>
<feature type="domain" description="Small ribosomal subunit protein uS4 N-terminal" evidence="10">
    <location>
        <begin position="3"/>
        <end position="98"/>
    </location>
</feature>